<name>A0A078A4D2_STYLE</name>
<proteinExistence type="predicted"/>
<dbReference type="AlphaFoldDB" id="A0A078A4D2"/>
<evidence type="ECO:0000313" key="2">
    <source>
        <dbReference type="Proteomes" id="UP000039865"/>
    </source>
</evidence>
<reference evidence="1 2" key="1">
    <citation type="submission" date="2014-06" db="EMBL/GenBank/DDBJ databases">
        <authorList>
            <person name="Swart Estienne"/>
        </authorList>
    </citation>
    <scope>NUCLEOTIDE SEQUENCE [LARGE SCALE GENOMIC DNA]</scope>
    <source>
        <strain evidence="1 2">130c</strain>
    </source>
</reference>
<gene>
    <name evidence="1" type="primary">Contig6719.g7187</name>
    <name evidence="1" type="ORF">STYLEM_4616</name>
</gene>
<evidence type="ECO:0000313" key="1">
    <source>
        <dbReference type="EMBL" id="CDW75624.1"/>
    </source>
</evidence>
<dbReference type="EMBL" id="CCKQ01004465">
    <property type="protein sequence ID" value="CDW75624.1"/>
    <property type="molecule type" value="Genomic_DNA"/>
</dbReference>
<protein>
    <submittedName>
        <fullName evidence="1">Uncharacterized protein</fullName>
    </submittedName>
</protein>
<dbReference type="InParanoid" id="A0A078A4D2"/>
<keyword evidence="2" id="KW-1185">Reference proteome</keyword>
<dbReference type="Proteomes" id="UP000039865">
    <property type="component" value="Unassembled WGS sequence"/>
</dbReference>
<sequence length="876" mass="103035">MECTMIAQTHYETQELTCYQYLNCQGFKNEVKRLNDLSRNVLIIVCEYLSFFQIVMLSASNKKIKSKLDNFLEPCNEVSYLKRRAIINFQSFFFEQFPCTEVFFKRMSSITSSSTMASSASFLPLTKQSSLCIQNVKNIQQMSKQVSTNPFDLALEATSSRQVRSQLFEKMEDNKQSNYIEETYRKWRDLYMRALNNKQNFVKITFNEFYSAFMQEPDEFAREIFLDPSLCENPCFALPQLTRENFTQKGLFYRTEKILVQNYHNCFQKYSVDYTKQLLWETITELQSQIESSEAAKAVILSLIYDQNEQGIYNLNTLAPLSKQPEQRPTLDFLDIDMEDGLDMAFESLQSFQKADSMCFIKDELNPFSIQPNQMNQDNLEGITLLYKSVSAYTLRQFKLLCNAHNNQLDFILQQINMAPPQKQNFYVFLEDYIIKEKNLRFLFKKVTQNFVVQESFGETVQRLGILQKETVKKSPYFCDFLLLELMDSIWINEIYRSQKEKLIEITKKEIAAVHCIERIEELAEKQETFRKVINLVHQMEFNLESGNPIMSLTVPQSHLSGIFSYETSEFHKIQELEYYYVLTKKHYLAKAFSNELATKLENNKFTKTQNCSPLANSFMDLNLNQIIPQDLINSFFHQVIRNLLKEKSLHEFMDSEQFLQSLFVMFHIDQRSKVQFSTDVNQFLIEQHKHLDEMISLHPELYGQVQESEESKEAADLAEKLGCSTQNPFTLIEPLMIPELNRGYSDQKKQYQKAFRAMIFSAFIKTELEFDFKNMILKQRQEEKRRMVEQINQRINNFNFALQQHNRQDQINEQNVEMTDVDDIDQDNLPDPESLFGTFTTIATLGDINANNNTFNFHIGSSQDLNINKQNQYQQ</sequence>
<organism evidence="1 2">
    <name type="scientific">Stylonychia lemnae</name>
    <name type="common">Ciliate</name>
    <dbReference type="NCBI Taxonomy" id="5949"/>
    <lineage>
        <taxon>Eukaryota</taxon>
        <taxon>Sar</taxon>
        <taxon>Alveolata</taxon>
        <taxon>Ciliophora</taxon>
        <taxon>Intramacronucleata</taxon>
        <taxon>Spirotrichea</taxon>
        <taxon>Stichotrichia</taxon>
        <taxon>Sporadotrichida</taxon>
        <taxon>Oxytrichidae</taxon>
        <taxon>Stylonychinae</taxon>
        <taxon>Stylonychia</taxon>
    </lineage>
</organism>
<accession>A0A078A4D2</accession>